<sequence>MAFAKFSKILRLPTIEIKKKVKQYEHVHRDINPNDLWEIIGELGDGAFGKVYKAKNKETGVLAAAKVIETKCEEELEDYMVEIDILAKCDHRYIVKLLDAFYHDNKLWIMIEFCPGGAVDATMLELDRGLTEPQIKVVCRQMLEALDYLHSMKIIHRDLKAGNILLMLDGDIKLADFGVSAKNTKTLQRRDSFIGTPYWMAPEVVMCETMKDAPYDYKADIWSLGITLIELAQIEPPHHELNPMRVLLKIAKSEPPTLEQPYKWSQEFKDFLKKALDKNPEIRPTAVQLMEHPFVRSVTSNRPLRELVAEAKAEVMEEIEDNREEGEEDDAMELTVVAVETPETEQPPSLHQPEASEDQVDIIIDSAEPEVPKIQVTEEESNTKANGELPAASPSPAVTAAPSPTPSSAPTPVPASHSGANGTLSKGAPERTSIGGNSESVSPYMNGGIINKRYSYSGSMASESMDMSIHKENISMSSRAFSSKTLKRTRKFVVDGVEVSVTTSKIIKDDEKKDEEMRFLRRQELRELRLLQKEEHRVQALLNSKLEIQREQMQRRFDQEMHSKKKHYDMELENLEKHQKQTIEKMETDHNFKLKDETKHIKAVQERDYRKFQDQLKHKKKEVKQSVDKLPRSQRKESLKQKMNSFQEEKIRDEEKFLSDQKNYLDTTLKRIISNNKREIAQMERECLDRKHHLIREREATIWDMEEKNLHERHQLLKQQLKDQYFLQRHQLLKKHEKEQEQMQCYNQRMIEILKARQQQEKSRLPKIQRGEAKTRMAMFKKSLRINSTGSASEDREKIKQFSQQEEKRQRAERLHQQQKHENQMREMVGQCESNVRELLQLQNEKCHLLVENETQRLKQLDEQHNQLLKEWRDLLKPRKKALEDELNTKKREQEAFFRMSESSDCPNPSSPHKLSKFMPYQDSSNT</sequence>
<dbReference type="InterPro" id="IPR000719">
    <property type="entry name" value="Prot_kinase_dom"/>
</dbReference>
<feature type="compositionally biased region" description="Basic and acidic residues" evidence="12">
    <location>
        <begin position="793"/>
        <end position="823"/>
    </location>
</feature>
<dbReference type="PANTHER" id="PTHR46538">
    <property type="entry name" value="PROTEIN KINASE DOMAIN-CONTAINING PROTEIN"/>
    <property type="match status" value="1"/>
</dbReference>
<keyword evidence="15" id="KW-1185">Reference proteome</keyword>
<evidence type="ECO:0000259" key="13">
    <source>
        <dbReference type="PROSITE" id="PS50011"/>
    </source>
</evidence>
<reference evidence="14 15" key="1">
    <citation type="submission" date="2018-03" db="EMBL/GenBank/DDBJ databases">
        <title>Finding Nemo's genes: A chromosome-scale reference assembly of the genome of the orange clownfish Amphiprion percula.</title>
        <authorList>
            <person name="Lehmann R."/>
        </authorList>
    </citation>
    <scope>NUCLEOTIDE SEQUENCE</scope>
</reference>
<dbReference type="EC" id="2.7.11.1" evidence="2"/>
<keyword evidence="8 11" id="KW-0067">ATP-binding</keyword>
<evidence type="ECO:0000256" key="8">
    <source>
        <dbReference type="ARBA" id="ARBA00022840"/>
    </source>
</evidence>
<dbReference type="PROSITE" id="PS00107">
    <property type="entry name" value="PROTEIN_KINASE_ATP"/>
    <property type="match status" value="1"/>
</dbReference>
<feature type="compositionally biased region" description="Polar residues" evidence="12">
    <location>
        <begin position="901"/>
        <end position="913"/>
    </location>
</feature>
<evidence type="ECO:0000256" key="4">
    <source>
        <dbReference type="ARBA" id="ARBA00022553"/>
    </source>
</evidence>
<evidence type="ECO:0000256" key="2">
    <source>
        <dbReference type="ARBA" id="ARBA00012513"/>
    </source>
</evidence>
<feature type="compositionally biased region" description="Pro residues" evidence="12">
    <location>
        <begin position="403"/>
        <end position="413"/>
    </location>
</feature>
<name>A0A3P8TUP8_AMPPE</name>
<evidence type="ECO:0000313" key="15">
    <source>
        <dbReference type="Proteomes" id="UP000265080"/>
    </source>
</evidence>
<feature type="region of interest" description="Disordered" evidence="12">
    <location>
        <begin position="615"/>
        <end position="646"/>
    </location>
</feature>
<dbReference type="InterPro" id="IPR051585">
    <property type="entry name" value="STE20_Ser/Thr_Kinases"/>
</dbReference>
<keyword evidence="7" id="KW-0418">Kinase</keyword>
<dbReference type="AlphaFoldDB" id="A0A3P8TUP8"/>
<evidence type="ECO:0000256" key="5">
    <source>
        <dbReference type="ARBA" id="ARBA00022679"/>
    </source>
</evidence>
<dbReference type="InterPro" id="IPR017441">
    <property type="entry name" value="Protein_kinase_ATP_BS"/>
</dbReference>
<dbReference type="Pfam" id="PF00069">
    <property type="entry name" value="Pkinase"/>
    <property type="match status" value="1"/>
</dbReference>
<dbReference type="Pfam" id="PF12474">
    <property type="entry name" value="PKK"/>
    <property type="match status" value="2"/>
</dbReference>
<organism evidence="14 15">
    <name type="scientific">Amphiprion percula</name>
    <name type="common">Orange clownfish</name>
    <name type="synonym">Lutjanus percula</name>
    <dbReference type="NCBI Taxonomy" id="161767"/>
    <lineage>
        <taxon>Eukaryota</taxon>
        <taxon>Metazoa</taxon>
        <taxon>Chordata</taxon>
        <taxon>Craniata</taxon>
        <taxon>Vertebrata</taxon>
        <taxon>Euteleostomi</taxon>
        <taxon>Actinopterygii</taxon>
        <taxon>Neopterygii</taxon>
        <taxon>Teleostei</taxon>
        <taxon>Neoteleostei</taxon>
        <taxon>Acanthomorphata</taxon>
        <taxon>Ovalentaria</taxon>
        <taxon>Pomacentridae</taxon>
        <taxon>Amphiprion</taxon>
    </lineage>
</organism>
<dbReference type="GO" id="GO:0005524">
    <property type="term" value="F:ATP binding"/>
    <property type="evidence" value="ECO:0007669"/>
    <property type="project" value="UniProtKB-UniRule"/>
</dbReference>
<evidence type="ECO:0000256" key="9">
    <source>
        <dbReference type="ARBA" id="ARBA00047899"/>
    </source>
</evidence>
<feature type="binding site" evidence="11">
    <location>
        <position position="66"/>
    </location>
    <ligand>
        <name>ATP</name>
        <dbReference type="ChEBI" id="CHEBI:30616"/>
    </ligand>
</feature>
<reference evidence="14" key="2">
    <citation type="submission" date="2025-08" db="UniProtKB">
        <authorList>
            <consortium name="Ensembl"/>
        </authorList>
    </citation>
    <scope>IDENTIFICATION</scope>
</reference>
<protein>
    <recommendedName>
        <fullName evidence="2">non-specific serine/threonine protein kinase</fullName>
        <ecNumber evidence="2">2.7.11.1</ecNumber>
    </recommendedName>
</protein>
<dbReference type="PROSITE" id="PS50011">
    <property type="entry name" value="PROTEIN_KINASE_DOM"/>
    <property type="match status" value="1"/>
</dbReference>
<keyword evidence="4" id="KW-0597">Phosphoprotein</keyword>
<comment type="catalytic activity">
    <reaction evidence="10">
        <text>L-seryl-[protein] + ATP = O-phospho-L-seryl-[protein] + ADP + H(+)</text>
        <dbReference type="Rhea" id="RHEA:17989"/>
        <dbReference type="Rhea" id="RHEA-COMP:9863"/>
        <dbReference type="Rhea" id="RHEA-COMP:11604"/>
        <dbReference type="ChEBI" id="CHEBI:15378"/>
        <dbReference type="ChEBI" id="CHEBI:29999"/>
        <dbReference type="ChEBI" id="CHEBI:30616"/>
        <dbReference type="ChEBI" id="CHEBI:83421"/>
        <dbReference type="ChEBI" id="CHEBI:456216"/>
        <dbReference type="EC" id="2.7.11.1"/>
    </reaction>
</comment>
<dbReference type="InterPro" id="IPR022165">
    <property type="entry name" value="PKK"/>
</dbReference>
<feature type="domain" description="Protein kinase" evidence="13">
    <location>
        <begin position="37"/>
        <end position="295"/>
    </location>
</feature>
<reference evidence="14" key="3">
    <citation type="submission" date="2025-09" db="UniProtKB">
        <authorList>
            <consortium name="Ensembl"/>
        </authorList>
    </citation>
    <scope>IDENTIFICATION</scope>
</reference>
<proteinExistence type="inferred from homology"/>
<dbReference type="Gene3D" id="3.30.200.20">
    <property type="entry name" value="Phosphorylase Kinase, domain 1"/>
    <property type="match status" value="1"/>
</dbReference>
<dbReference type="SUPFAM" id="SSF56112">
    <property type="entry name" value="Protein kinase-like (PK-like)"/>
    <property type="match status" value="1"/>
</dbReference>
<dbReference type="PANTHER" id="PTHR46538:SF2">
    <property type="entry name" value="NON-SPECIFIC SERINE_THREONINE PROTEIN KINASE"/>
    <property type="match status" value="1"/>
</dbReference>
<dbReference type="PROSITE" id="PS00108">
    <property type="entry name" value="PROTEIN_KINASE_ST"/>
    <property type="match status" value="1"/>
</dbReference>
<dbReference type="Ensembl" id="ENSAPET00000027579.1">
    <property type="protein sequence ID" value="ENSAPEP00000026863.1"/>
    <property type="gene ID" value="ENSAPEG00000019012.1"/>
</dbReference>
<evidence type="ECO:0000256" key="7">
    <source>
        <dbReference type="ARBA" id="ARBA00022777"/>
    </source>
</evidence>
<dbReference type="InterPro" id="IPR011009">
    <property type="entry name" value="Kinase-like_dom_sf"/>
</dbReference>
<feature type="region of interest" description="Disordered" evidence="12">
    <location>
        <begin position="894"/>
        <end position="927"/>
    </location>
</feature>
<accession>A0A3P8TUP8</accession>
<evidence type="ECO:0000313" key="14">
    <source>
        <dbReference type="Ensembl" id="ENSAPEP00000026863.1"/>
    </source>
</evidence>
<evidence type="ECO:0000256" key="10">
    <source>
        <dbReference type="ARBA" id="ARBA00048679"/>
    </source>
</evidence>
<dbReference type="GO" id="GO:0004674">
    <property type="term" value="F:protein serine/threonine kinase activity"/>
    <property type="evidence" value="ECO:0007669"/>
    <property type="project" value="UniProtKB-KW"/>
</dbReference>
<keyword evidence="6 11" id="KW-0547">Nucleotide-binding</keyword>
<evidence type="ECO:0000256" key="3">
    <source>
        <dbReference type="ARBA" id="ARBA00022527"/>
    </source>
</evidence>
<evidence type="ECO:0000256" key="12">
    <source>
        <dbReference type="SAM" id="MobiDB-lite"/>
    </source>
</evidence>
<feature type="compositionally biased region" description="Basic and acidic residues" evidence="12">
    <location>
        <begin position="623"/>
        <end position="640"/>
    </location>
</feature>
<dbReference type="Gene3D" id="1.10.510.10">
    <property type="entry name" value="Transferase(Phosphotransferase) domain 1"/>
    <property type="match status" value="1"/>
</dbReference>
<dbReference type="InterPro" id="IPR008271">
    <property type="entry name" value="Ser/Thr_kinase_AS"/>
</dbReference>
<comment type="catalytic activity">
    <reaction evidence="9">
        <text>L-threonyl-[protein] + ATP = O-phospho-L-threonyl-[protein] + ADP + H(+)</text>
        <dbReference type="Rhea" id="RHEA:46608"/>
        <dbReference type="Rhea" id="RHEA-COMP:11060"/>
        <dbReference type="Rhea" id="RHEA-COMP:11605"/>
        <dbReference type="ChEBI" id="CHEBI:15378"/>
        <dbReference type="ChEBI" id="CHEBI:30013"/>
        <dbReference type="ChEBI" id="CHEBI:30616"/>
        <dbReference type="ChEBI" id="CHEBI:61977"/>
        <dbReference type="ChEBI" id="CHEBI:456216"/>
        <dbReference type="EC" id="2.7.11.1"/>
    </reaction>
</comment>
<evidence type="ECO:0000256" key="11">
    <source>
        <dbReference type="PROSITE-ProRule" id="PRU10141"/>
    </source>
</evidence>
<comment type="similarity">
    <text evidence="1">Belongs to the protein kinase superfamily. STE Ser/Thr protein kinase family. STE20 subfamily.</text>
</comment>
<feature type="region of interest" description="Disordered" evidence="12">
    <location>
        <begin position="379"/>
        <end position="440"/>
    </location>
</feature>
<dbReference type="SMART" id="SM00220">
    <property type="entry name" value="S_TKc"/>
    <property type="match status" value="1"/>
</dbReference>
<feature type="compositionally biased region" description="Low complexity" evidence="12">
    <location>
        <begin position="390"/>
        <end position="402"/>
    </location>
</feature>
<dbReference type="FunFam" id="3.30.200.20:FF:000120">
    <property type="entry name" value="STE20-like serine/threonine-protein kinase"/>
    <property type="match status" value="1"/>
</dbReference>
<evidence type="ECO:0000256" key="1">
    <source>
        <dbReference type="ARBA" id="ARBA00008874"/>
    </source>
</evidence>
<keyword evidence="5" id="KW-0808">Transferase</keyword>
<dbReference type="GeneTree" id="ENSGT00940000156818"/>
<evidence type="ECO:0000256" key="6">
    <source>
        <dbReference type="ARBA" id="ARBA00022741"/>
    </source>
</evidence>
<feature type="region of interest" description="Disordered" evidence="12">
    <location>
        <begin position="784"/>
        <end position="823"/>
    </location>
</feature>
<dbReference type="FunFam" id="1.10.510.10:FF:000081">
    <property type="entry name" value="STE20-like serine/threonine-protein kinase"/>
    <property type="match status" value="1"/>
</dbReference>
<dbReference type="Proteomes" id="UP000265080">
    <property type="component" value="Chromosome 15"/>
</dbReference>
<keyword evidence="3" id="KW-0723">Serine/threonine-protein kinase</keyword>